<evidence type="ECO:0000313" key="1">
    <source>
        <dbReference type="EMBL" id="OAE22416.1"/>
    </source>
</evidence>
<dbReference type="Proteomes" id="UP000077202">
    <property type="component" value="Unassembled WGS sequence"/>
</dbReference>
<organism evidence="1 2">
    <name type="scientific">Marchantia polymorpha subsp. ruderalis</name>
    <dbReference type="NCBI Taxonomy" id="1480154"/>
    <lineage>
        <taxon>Eukaryota</taxon>
        <taxon>Viridiplantae</taxon>
        <taxon>Streptophyta</taxon>
        <taxon>Embryophyta</taxon>
        <taxon>Marchantiophyta</taxon>
        <taxon>Marchantiopsida</taxon>
        <taxon>Marchantiidae</taxon>
        <taxon>Marchantiales</taxon>
        <taxon>Marchantiaceae</taxon>
        <taxon>Marchantia</taxon>
    </lineage>
</organism>
<evidence type="ECO:0000313" key="2">
    <source>
        <dbReference type="Proteomes" id="UP000077202"/>
    </source>
</evidence>
<keyword evidence="2" id="KW-1185">Reference proteome</keyword>
<dbReference type="AlphaFoldDB" id="A0A176VRD1"/>
<reference evidence="1" key="1">
    <citation type="submission" date="2016-03" db="EMBL/GenBank/DDBJ databases">
        <title>Mechanisms controlling the formation of the plant cell surface in tip-growing cells are functionally conserved among land plants.</title>
        <authorList>
            <person name="Honkanen S."/>
            <person name="Jones V.A."/>
            <person name="Morieri G."/>
            <person name="Champion C."/>
            <person name="Hetherington A.J."/>
            <person name="Kelly S."/>
            <person name="Saint-Marcoux D."/>
            <person name="Proust H."/>
            <person name="Prescott H."/>
            <person name="Dolan L."/>
        </authorList>
    </citation>
    <scope>NUCLEOTIDE SEQUENCE [LARGE SCALE GENOMIC DNA]</scope>
    <source>
        <tissue evidence="1">Whole gametophyte</tissue>
    </source>
</reference>
<name>A0A176VRD1_MARPO</name>
<protein>
    <submittedName>
        <fullName evidence="1">Uncharacterized protein</fullName>
    </submittedName>
</protein>
<comment type="caution">
    <text evidence="1">The sequence shown here is derived from an EMBL/GenBank/DDBJ whole genome shotgun (WGS) entry which is preliminary data.</text>
</comment>
<dbReference type="EMBL" id="LVLJ01003206">
    <property type="protein sequence ID" value="OAE22416.1"/>
    <property type="molecule type" value="Genomic_DNA"/>
</dbReference>
<proteinExistence type="predicted"/>
<gene>
    <name evidence="1" type="ORF">AXG93_2381s1120</name>
</gene>
<sequence>MVQIELEANQDKFREACGGFSSNGPWGWAWDDLDAGHWKAPWFTHGAEALRAMQLIRRINASGSMALVSVADRSFPSPCT</sequence>
<accession>A0A176VRD1</accession>